<keyword evidence="8 9" id="KW-0472">Membrane</keyword>
<keyword evidence="3" id="KW-0813">Transport</keyword>
<name>A0AA51RR30_9GAMM</name>
<dbReference type="PROSITE" id="PS51201">
    <property type="entry name" value="RCK_N"/>
    <property type="match status" value="1"/>
</dbReference>
<accession>A0AA51RR30</accession>
<dbReference type="PANTHER" id="PTHR42751:SF1">
    <property type="entry name" value="CATION_PROTON ANTIPORTER YBAL-RELATED"/>
    <property type="match status" value="1"/>
</dbReference>
<dbReference type="InterPro" id="IPR006153">
    <property type="entry name" value="Cation/H_exchanger_TM"/>
</dbReference>
<dbReference type="InterPro" id="IPR003148">
    <property type="entry name" value="RCK_N"/>
</dbReference>
<feature type="domain" description="RCK N-terminal" evidence="10">
    <location>
        <begin position="384"/>
        <end position="501"/>
    </location>
</feature>
<feature type="transmembrane region" description="Helical" evidence="9">
    <location>
        <begin position="243"/>
        <end position="264"/>
    </location>
</feature>
<dbReference type="Gene3D" id="3.40.50.720">
    <property type="entry name" value="NAD(P)-binding Rossmann-like Domain"/>
    <property type="match status" value="1"/>
</dbReference>
<feature type="transmembrane region" description="Helical" evidence="9">
    <location>
        <begin position="111"/>
        <end position="132"/>
    </location>
</feature>
<keyword evidence="5 9" id="KW-0812">Transmembrane</keyword>
<evidence type="ECO:0000256" key="1">
    <source>
        <dbReference type="ARBA" id="ARBA00004141"/>
    </source>
</evidence>
<dbReference type="Pfam" id="PF00999">
    <property type="entry name" value="Na_H_Exchanger"/>
    <property type="match status" value="1"/>
</dbReference>
<dbReference type="InterPro" id="IPR036291">
    <property type="entry name" value="NAD(P)-bd_dom_sf"/>
</dbReference>
<feature type="transmembrane region" description="Helical" evidence="9">
    <location>
        <begin position="306"/>
        <end position="326"/>
    </location>
</feature>
<keyword evidence="4" id="KW-0050">Antiport</keyword>
<gene>
    <name evidence="11" type="ORF">Q9312_12620</name>
</gene>
<dbReference type="RefSeq" id="WP_309201212.1">
    <property type="nucleotide sequence ID" value="NZ_CP133548.1"/>
</dbReference>
<evidence type="ECO:0000313" key="11">
    <source>
        <dbReference type="EMBL" id="WMS86061.1"/>
    </source>
</evidence>
<dbReference type="GO" id="GO:0016020">
    <property type="term" value="C:membrane"/>
    <property type="evidence" value="ECO:0007669"/>
    <property type="project" value="UniProtKB-SubCell"/>
</dbReference>
<dbReference type="Gene3D" id="1.20.1530.20">
    <property type="match status" value="1"/>
</dbReference>
<dbReference type="Pfam" id="PF02254">
    <property type="entry name" value="TrkA_N"/>
    <property type="match status" value="1"/>
</dbReference>
<dbReference type="EMBL" id="CP133548">
    <property type="protein sequence ID" value="WMS86061.1"/>
    <property type="molecule type" value="Genomic_DNA"/>
</dbReference>
<evidence type="ECO:0000256" key="9">
    <source>
        <dbReference type="SAM" id="Phobius"/>
    </source>
</evidence>
<evidence type="ECO:0000256" key="8">
    <source>
        <dbReference type="ARBA" id="ARBA00023136"/>
    </source>
</evidence>
<protein>
    <submittedName>
        <fullName evidence="11">Cation:proton antiporter</fullName>
    </submittedName>
</protein>
<feature type="transmembrane region" description="Helical" evidence="9">
    <location>
        <begin position="270"/>
        <end position="294"/>
    </location>
</feature>
<dbReference type="GO" id="GO:1902600">
    <property type="term" value="P:proton transmembrane transport"/>
    <property type="evidence" value="ECO:0007669"/>
    <property type="project" value="InterPro"/>
</dbReference>
<evidence type="ECO:0000256" key="7">
    <source>
        <dbReference type="ARBA" id="ARBA00023065"/>
    </source>
</evidence>
<sequence length="524" mass="58606">MDFIWILFAFGCGLLARTLSLPPLIGYLIAGFSLNFIGIEAPELLNLLSDLGITLLLFTIGLKLKIKDLIQPSVWITTISHMGSWILLFLVLSILPATYAISYFSGLEWTTIALVGFALSFSSTVCIVKILEESGELKSRHGKLAVGILVMQDIIAVFFMVFATGVLPSIWAVGLLGLLFLRKPIGWLMNQVGHGELLPLLGFFLAFGGYELFKVVGIKGDVGAIVIGILLSSHSKSTELYKALMGFKDLFLIGFFLSIGFTALPNYEMITLALVFTLILPFKSILFFTLLNLLGHRARTSFLSSMVLSNYSEFGLIVVAFCVEAQWLAKDWLVVLALSVSFSFILTSLFYRNAHRIYRDRNTLINRFEKANLHRDDTFKLPKHAEILVIGMGRVGKGTYHSLERLQGEKVWGIDSDEDRVSKLQKIGYRALFGDGEDSDLWRNMDLSNTRLVLIALPYIQDIKNIQEQLNSVNYSGKVVAIARYEDQIEQLEECGIDRIFNFYTEAGVGFAEESLTLLHEKSN</sequence>
<evidence type="ECO:0000256" key="4">
    <source>
        <dbReference type="ARBA" id="ARBA00022449"/>
    </source>
</evidence>
<comment type="subcellular location">
    <subcellularLocation>
        <location evidence="1">Membrane</location>
        <topology evidence="1">Multi-pass membrane protein</topology>
    </subcellularLocation>
</comment>
<evidence type="ECO:0000256" key="3">
    <source>
        <dbReference type="ARBA" id="ARBA00022448"/>
    </source>
</evidence>
<feature type="transmembrane region" description="Helical" evidence="9">
    <location>
        <begin position="85"/>
        <end position="105"/>
    </location>
</feature>
<organism evidence="11 12">
    <name type="scientific">Pleionea litopenaei</name>
    <dbReference type="NCBI Taxonomy" id="3070815"/>
    <lineage>
        <taxon>Bacteria</taxon>
        <taxon>Pseudomonadati</taxon>
        <taxon>Pseudomonadota</taxon>
        <taxon>Gammaproteobacteria</taxon>
        <taxon>Oceanospirillales</taxon>
        <taxon>Pleioneaceae</taxon>
        <taxon>Pleionea</taxon>
    </lineage>
</organism>
<proteinExistence type="inferred from homology"/>
<reference evidence="11 12" key="1">
    <citation type="submission" date="2023-08" db="EMBL/GenBank/DDBJ databases">
        <title>Pleionea litopenaei sp. nov., isolated from stomach of juvenile Litopenaeus vannamei.</title>
        <authorList>
            <person name="Rho A.M."/>
            <person name="Hwang C.Y."/>
        </authorList>
    </citation>
    <scope>NUCLEOTIDE SEQUENCE [LARGE SCALE GENOMIC DNA]</scope>
    <source>
        <strain evidence="11 12">HL-JVS1</strain>
    </source>
</reference>
<feature type="transmembrane region" description="Helical" evidence="9">
    <location>
        <begin position="201"/>
        <end position="231"/>
    </location>
</feature>
<keyword evidence="6 9" id="KW-1133">Transmembrane helix</keyword>
<dbReference type="Proteomes" id="UP001239782">
    <property type="component" value="Chromosome"/>
</dbReference>
<feature type="transmembrane region" description="Helical" evidence="9">
    <location>
        <begin position="332"/>
        <end position="351"/>
    </location>
</feature>
<evidence type="ECO:0000256" key="6">
    <source>
        <dbReference type="ARBA" id="ARBA00022989"/>
    </source>
</evidence>
<comment type="similarity">
    <text evidence="2">Belongs to the monovalent cation:proton antiporter 2 (CPA2) transporter (TC 2.A.37) family.</text>
</comment>
<evidence type="ECO:0000256" key="2">
    <source>
        <dbReference type="ARBA" id="ARBA00005551"/>
    </source>
</evidence>
<dbReference type="PANTHER" id="PTHR42751">
    <property type="entry name" value="SODIUM/HYDROGEN EXCHANGER FAMILY/TRKA DOMAIN PROTEIN"/>
    <property type="match status" value="1"/>
</dbReference>
<evidence type="ECO:0000256" key="5">
    <source>
        <dbReference type="ARBA" id="ARBA00022692"/>
    </source>
</evidence>
<dbReference type="GO" id="GO:0015297">
    <property type="term" value="F:antiporter activity"/>
    <property type="evidence" value="ECO:0007669"/>
    <property type="project" value="UniProtKB-KW"/>
</dbReference>
<feature type="transmembrane region" description="Helical" evidence="9">
    <location>
        <begin position="153"/>
        <end position="181"/>
    </location>
</feature>
<keyword evidence="12" id="KW-1185">Reference proteome</keyword>
<dbReference type="KEGG" id="plei:Q9312_12620"/>
<evidence type="ECO:0000259" key="10">
    <source>
        <dbReference type="PROSITE" id="PS51201"/>
    </source>
</evidence>
<dbReference type="AlphaFoldDB" id="A0AA51RR30"/>
<evidence type="ECO:0000313" key="12">
    <source>
        <dbReference type="Proteomes" id="UP001239782"/>
    </source>
</evidence>
<feature type="transmembrane region" description="Helical" evidence="9">
    <location>
        <begin position="44"/>
        <end position="64"/>
    </location>
</feature>
<dbReference type="GO" id="GO:0006813">
    <property type="term" value="P:potassium ion transport"/>
    <property type="evidence" value="ECO:0007669"/>
    <property type="project" value="InterPro"/>
</dbReference>
<dbReference type="SUPFAM" id="SSF51735">
    <property type="entry name" value="NAD(P)-binding Rossmann-fold domains"/>
    <property type="match status" value="1"/>
</dbReference>
<dbReference type="InterPro" id="IPR038770">
    <property type="entry name" value="Na+/solute_symporter_sf"/>
</dbReference>
<keyword evidence="7" id="KW-0406">Ion transport</keyword>